<protein>
    <submittedName>
        <fullName evidence="2">Uncharacterized protein</fullName>
    </submittedName>
</protein>
<name>A0A0E0LP68_ORYPU</name>
<evidence type="ECO:0000313" key="3">
    <source>
        <dbReference type="Proteomes" id="UP000026962"/>
    </source>
</evidence>
<dbReference type="Proteomes" id="UP000026962">
    <property type="component" value="Chromosome 7"/>
</dbReference>
<evidence type="ECO:0000256" key="1">
    <source>
        <dbReference type="SAM" id="MobiDB-lite"/>
    </source>
</evidence>
<keyword evidence="3" id="KW-1185">Reference proteome</keyword>
<feature type="region of interest" description="Disordered" evidence="1">
    <location>
        <begin position="60"/>
        <end position="84"/>
    </location>
</feature>
<reference evidence="2" key="2">
    <citation type="submission" date="2018-05" db="EMBL/GenBank/DDBJ databases">
        <title>OpunRS2 (Oryza punctata Reference Sequence Version 2).</title>
        <authorList>
            <person name="Zhang J."/>
            <person name="Kudrna D."/>
            <person name="Lee S."/>
            <person name="Talag J."/>
            <person name="Welchert J."/>
            <person name="Wing R.A."/>
        </authorList>
    </citation>
    <scope>NUCLEOTIDE SEQUENCE [LARGE SCALE GENOMIC DNA]</scope>
</reference>
<accession>A0A0E0LP68</accession>
<dbReference type="Gramene" id="OPUNC07G23180.4">
    <property type="protein sequence ID" value="OPUNC07G23180.4"/>
    <property type="gene ID" value="OPUNC07G23180"/>
</dbReference>
<organism evidence="2">
    <name type="scientific">Oryza punctata</name>
    <name type="common">Red rice</name>
    <dbReference type="NCBI Taxonomy" id="4537"/>
    <lineage>
        <taxon>Eukaryota</taxon>
        <taxon>Viridiplantae</taxon>
        <taxon>Streptophyta</taxon>
        <taxon>Embryophyta</taxon>
        <taxon>Tracheophyta</taxon>
        <taxon>Spermatophyta</taxon>
        <taxon>Magnoliopsida</taxon>
        <taxon>Liliopsida</taxon>
        <taxon>Poales</taxon>
        <taxon>Poaceae</taxon>
        <taxon>BOP clade</taxon>
        <taxon>Oryzoideae</taxon>
        <taxon>Oryzeae</taxon>
        <taxon>Oryzinae</taxon>
        <taxon>Oryza</taxon>
    </lineage>
</organism>
<proteinExistence type="predicted"/>
<sequence>MKWPRTARRAVMCAWSRRSGRRKTASEWPRREQWNDKEELTAAAAARWWEEEKLAVAAASSWKAREKEKASGSAVTGRRARKRA</sequence>
<evidence type="ECO:0000313" key="2">
    <source>
        <dbReference type="EnsemblPlants" id="OPUNC07G23180.4"/>
    </source>
</evidence>
<dbReference type="EnsemblPlants" id="OPUNC07G23180.4">
    <property type="protein sequence ID" value="OPUNC07G23180.4"/>
    <property type="gene ID" value="OPUNC07G23180"/>
</dbReference>
<dbReference type="AlphaFoldDB" id="A0A0E0LP68"/>
<reference evidence="2" key="1">
    <citation type="submission" date="2015-04" db="UniProtKB">
        <authorList>
            <consortium name="EnsemblPlants"/>
        </authorList>
    </citation>
    <scope>IDENTIFICATION</scope>
</reference>
<dbReference type="HOGENOM" id="CLU_2531390_0_0_1"/>